<reference evidence="1 2" key="1">
    <citation type="submission" date="2019-05" db="EMBL/GenBank/DDBJ databases">
        <title>Another draft genome of Portunus trituberculatus and its Hox gene families provides insights of decapod evolution.</title>
        <authorList>
            <person name="Jeong J.-H."/>
            <person name="Song I."/>
            <person name="Kim S."/>
            <person name="Choi T."/>
            <person name="Kim D."/>
            <person name="Ryu S."/>
            <person name="Kim W."/>
        </authorList>
    </citation>
    <scope>NUCLEOTIDE SEQUENCE [LARGE SCALE GENOMIC DNA]</scope>
    <source>
        <tissue evidence="1">Muscle</tissue>
    </source>
</reference>
<keyword evidence="2" id="KW-1185">Reference proteome</keyword>
<name>A0A5B7JEJ1_PORTR</name>
<proteinExistence type="predicted"/>
<gene>
    <name evidence="1" type="ORF">E2C01_085763</name>
</gene>
<accession>A0A5B7JEJ1</accession>
<evidence type="ECO:0000313" key="1">
    <source>
        <dbReference type="EMBL" id="MPC90764.1"/>
    </source>
</evidence>
<dbReference type="Proteomes" id="UP000324222">
    <property type="component" value="Unassembled WGS sequence"/>
</dbReference>
<protein>
    <submittedName>
        <fullName evidence="1">Uncharacterized protein</fullName>
    </submittedName>
</protein>
<comment type="caution">
    <text evidence="1">The sequence shown here is derived from an EMBL/GenBank/DDBJ whole genome shotgun (WGS) entry which is preliminary data.</text>
</comment>
<dbReference type="EMBL" id="VSRR010085471">
    <property type="protein sequence ID" value="MPC90764.1"/>
    <property type="molecule type" value="Genomic_DNA"/>
</dbReference>
<dbReference type="AlphaFoldDB" id="A0A5B7JEJ1"/>
<sequence length="88" mass="9549">MLSGTQHHTAWPSSHRLAPITLSGPYHCMPGTPYHIARASSHRLTLITTSLDIITTSLTLITMPGPHHIGCTHYTALSSASLVLFAYQ</sequence>
<organism evidence="1 2">
    <name type="scientific">Portunus trituberculatus</name>
    <name type="common">Swimming crab</name>
    <name type="synonym">Neptunus trituberculatus</name>
    <dbReference type="NCBI Taxonomy" id="210409"/>
    <lineage>
        <taxon>Eukaryota</taxon>
        <taxon>Metazoa</taxon>
        <taxon>Ecdysozoa</taxon>
        <taxon>Arthropoda</taxon>
        <taxon>Crustacea</taxon>
        <taxon>Multicrustacea</taxon>
        <taxon>Malacostraca</taxon>
        <taxon>Eumalacostraca</taxon>
        <taxon>Eucarida</taxon>
        <taxon>Decapoda</taxon>
        <taxon>Pleocyemata</taxon>
        <taxon>Brachyura</taxon>
        <taxon>Eubrachyura</taxon>
        <taxon>Portunoidea</taxon>
        <taxon>Portunidae</taxon>
        <taxon>Portuninae</taxon>
        <taxon>Portunus</taxon>
    </lineage>
</organism>
<evidence type="ECO:0000313" key="2">
    <source>
        <dbReference type="Proteomes" id="UP000324222"/>
    </source>
</evidence>